<evidence type="ECO:0000256" key="15">
    <source>
        <dbReference type="ARBA" id="ARBA00023164"/>
    </source>
</evidence>
<sequence>MQSSDRGIRVPDAQGLYHPQNEHDNCGMGLVASIRGEKSHEIIRKGLEVLINLTHRGAAGCDPETGDGAGILIQIPHVFFARECGELGMPLPGEGGYGVAMCFLPVDKHSRLQCEGVIERIANEEGATVIGWRDTPVNGDAIGREARASQPYIEQLFVRRPEGLDEEAFERLLYKIRRRTENEICESDIEDKEFFYIPSFSCRTIIYKGLMLAPQIEKFYFELANPLVKSALALVHQRFSTNTFPSWKLAHPYRYVAHNGEINTIRGNVSWMNARQGVLEHPLHGEKIEDLFPVIVPDGSDSSSLDNAVEFLFQSGRSLPHVMAMLIPEAWAGNPDMDEDKRAFYEYHASLMEPWDGPAAIAFTDGRVIGATLDRNGLRPGRYMITKDDIVVLASEAGVIDAPAEDIRKKGRLQPGRMFLVDTVQKRIIADAEIKKELAARKPYAQWLQEQQVTLDQLPEPSRVIASNPETLLRRQRAYGYSEEDLRILLAPMGAKGEEPVGSMGTDTPLACLSDRPQPLFNYFKQLFAQVTNPPIDPIREELVMSLISYIGTERNILEETPENCHTLKLPHPILTNRDLEKLRRVSSGDLLATTLPALFRAEDGEKGLKQALDDLASRASHAVSSGYTLLIISDRGVDSTYAPIPSLLAMAAVHNRLVREKTRTQVALIIESGEPREVMHFALLIGYGASAINPYLAIETLHDLKRRGLLPHNVTGNQAEKNFVKGINKGLLKTFSKMGISTLQSYRGAQVFEAVGLNKALVDAYFSGTASRIEGVGLDVLAREAQMKHSFAFQPLTDSETELVVGGQYQYRVNGEYHLLNPLTISKLQHAVRANNPATFQEYTDLIDGQNRTLCTLRGLLQLKYAEHPIAIEEVEPAKEIVKRFVTGAMSYGSISKEAHETLAIAMNRIGGMSNTGEGGEDEARFKPDANGDSRRSAVKQIASGRFGVTTNYLVNADELQIKMAQGAKPGEGGQLPGHKVDEVIAKTRHSIPGVGLISPPPHHDIYSIEDLAQLIYDLKNVNPQSRIAVKLVSEVGVGTVAAGVSKAHADVVLISGDSGGTGASPLSSIRHAGLPWELGLAETQQVLLLNDLRSRIRVQTDGKLQTGRDVTIAALLGAEEFGFATTPLITMGCIMMRKCHLNTCSVGIATQDPVLRAKFTGQPEHVINFFFFIAEQVREHMAKLGFRTFDEMVGRVDKLDSVLAEAHWKAKGIDLSAILYLPELPSRVARRCVKKQDHGLDQALDHALIEKAAPALKSKKLVKHSFSIRNIHRTVGAMLGGEIARRYGSEGLPDETIHFKFHGSAGQSFGAFVPSGVTLELEGDSNDYLGKGLSGGRIIAYPPRTSSFLPEESILVGNVVLYGATSGEVFLNGIAGERFAVRNSGATAVVEGVGDHGCEYMTNGTVLVIGSTGRNFAAGMSGGIAYVYDDAGDFATRRCNQASVDLEPLANPDDIVLVRGLLERHRDLTGSPRAAWILDNFEKAQGSFIKVFPHEYKRVLGVPRLEKAEVHHG</sequence>
<keyword evidence="15" id="KW-0314">Glutamate biosynthesis</keyword>
<evidence type="ECO:0000313" key="24">
    <source>
        <dbReference type="Proteomes" id="UP001059380"/>
    </source>
</evidence>
<dbReference type="GO" id="GO:0006537">
    <property type="term" value="P:glutamate biosynthetic process"/>
    <property type="evidence" value="ECO:0007669"/>
    <property type="project" value="UniProtKB-KW"/>
</dbReference>
<dbReference type="Gene3D" id="3.20.20.70">
    <property type="entry name" value="Aldolase class I"/>
    <property type="match status" value="2"/>
</dbReference>
<evidence type="ECO:0000256" key="19">
    <source>
        <dbReference type="ARBA" id="ARBA00072108"/>
    </source>
</evidence>
<evidence type="ECO:0000259" key="22">
    <source>
        <dbReference type="PROSITE" id="PS51278"/>
    </source>
</evidence>
<dbReference type="InterPro" id="IPR002489">
    <property type="entry name" value="Glu_synth_asu_C"/>
</dbReference>
<name>A0A9J7BGU3_9BACT</name>
<evidence type="ECO:0000256" key="12">
    <source>
        <dbReference type="ARBA" id="ARBA00023002"/>
    </source>
</evidence>
<dbReference type="FunFam" id="2.160.20.60:FF:000001">
    <property type="entry name" value="Glutamate synthase, large subunit"/>
    <property type="match status" value="1"/>
</dbReference>
<dbReference type="InterPro" id="IPR050711">
    <property type="entry name" value="ET-N_metabolism_enzyme"/>
</dbReference>
<feature type="region of interest" description="Disordered" evidence="21">
    <location>
        <begin position="915"/>
        <end position="934"/>
    </location>
</feature>
<dbReference type="PANTHER" id="PTHR11938:SF133">
    <property type="entry name" value="GLUTAMATE SYNTHASE (NADH)"/>
    <property type="match status" value="1"/>
</dbReference>
<dbReference type="KEGG" id="orp:MOP44_16625"/>
<dbReference type="InterPro" id="IPR013785">
    <property type="entry name" value="Aldolase_TIM"/>
</dbReference>
<evidence type="ECO:0000256" key="13">
    <source>
        <dbReference type="ARBA" id="ARBA00023004"/>
    </source>
</evidence>
<dbReference type="PROSITE" id="PS51278">
    <property type="entry name" value="GATASE_TYPE_2"/>
    <property type="match status" value="1"/>
</dbReference>
<evidence type="ECO:0000256" key="10">
    <source>
        <dbReference type="ARBA" id="ARBA00022827"/>
    </source>
</evidence>
<gene>
    <name evidence="23" type="primary">gltB</name>
    <name evidence="23" type="ORF">MOP44_16625</name>
</gene>
<evidence type="ECO:0000256" key="16">
    <source>
        <dbReference type="ARBA" id="ARBA00023291"/>
    </source>
</evidence>
<keyword evidence="11" id="KW-0315">Glutamine amidotransferase</keyword>
<evidence type="ECO:0000256" key="18">
    <source>
        <dbReference type="ARBA" id="ARBA00048151"/>
    </source>
</evidence>
<keyword evidence="16" id="KW-0003">3Fe-4S</keyword>
<keyword evidence="8" id="KW-0288">FMN</keyword>
<comment type="pathway">
    <text evidence="17">Amino-acid biosynthesis; L-glutamate biosynthesis via GLT pathway; L-glutamate from 2-oxoglutarate and L-glutamine (NADP(+) route): step 1/1.</text>
</comment>
<dbReference type="Gene3D" id="2.160.20.60">
    <property type="entry name" value="Glutamate synthase, alpha subunit, C-terminal domain"/>
    <property type="match status" value="1"/>
</dbReference>
<keyword evidence="24" id="KW-1185">Reference proteome</keyword>
<keyword evidence="13" id="KW-0408">Iron</keyword>
<dbReference type="Gene3D" id="3.60.20.10">
    <property type="entry name" value="Glutamine Phosphoribosylpyrophosphate, subunit 1, domain 1"/>
    <property type="match status" value="1"/>
</dbReference>
<dbReference type="GO" id="GO:0004355">
    <property type="term" value="F:glutamate synthase (NADPH) activity"/>
    <property type="evidence" value="ECO:0007669"/>
    <property type="project" value="UniProtKB-EC"/>
</dbReference>
<dbReference type="SUPFAM" id="SSF56235">
    <property type="entry name" value="N-terminal nucleophile aminohydrolases (Ntn hydrolases)"/>
    <property type="match status" value="1"/>
</dbReference>
<dbReference type="Proteomes" id="UP001059380">
    <property type="component" value="Chromosome"/>
</dbReference>
<keyword evidence="7" id="KW-0285">Flavoprotein</keyword>
<evidence type="ECO:0000256" key="7">
    <source>
        <dbReference type="ARBA" id="ARBA00022630"/>
    </source>
</evidence>
<comment type="similarity">
    <text evidence="4">Belongs to the glutamate synthase family.</text>
</comment>
<keyword evidence="6" id="KW-0028">Amino-acid biosynthesis</keyword>
<reference evidence="23" key="1">
    <citation type="submission" date="2021-04" db="EMBL/GenBank/DDBJ databases">
        <title>Phylogenetic analysis of Acidobacteriaceae.</title>
        <authorList>
            <person name="Qiu L."/>
            <person name="Zhang Q."/>
        </authorList>
    </citation>
    <scope>NUCLEOTIDE SEQUENCE</scope>
    <source>
        <strain evidence="23">DSM 25168</strain>
    </source>
</reference>
<evidence type="ECO:0000256" key="8">
    <source>
        <dbReference type="ARBA" id="ARBA00022643"/>
    </source>
</evidence>
<dbReference type="InterPro" id="IPR006982">
    <property type="entry name" value="Glu_synth_centr_N"/>
</dbReference>
<evidence type="ECO:0000256" key="17">
    <source>
        <dbReference type="ARBA" id="ARBA00037898"/>
    </source>
</evidence>
<comment type="cofactor">
    <cofactor evidence="2">
        <name>[3Fe-4S] cluster</name>
        <dbReference type="ChEBI" id="CHEBI:21137"/>
    </cofactor>
</comment>
<dbReference type="SUPFAM" id="SSF69336">
    <property type="entry name" value="Alpha subunit of glutamate synthase, C-terminal domain"/>
    <property type="match status" value="1"/>
</dbReference>
<dbReference type="GO" id="GO:0046872">
    <property type="term" value="F:metal ion binding"/>
    <property type="evidence" value="ECO:0007669"/>
    <property type="project" value="UniProtKB-KW"/>
</dbReference>
<dbReference type="InterPro" id="IPR036485">
    <property type="entry name" value="Glu_synth_asu_C_sf"/>
</dbReference>
<dbReference type="PANTHER" id="PTHR11938">
    <property type="entry name" value="FAD NADPH DEHYDROGENASE/OXIDOREDUCTASE"/>
    <property type="match status" value="1"/>
</dbReference>
<dbReference type="RefSeq" id="WP_260791330.1">
    <property type="nucleotide sequence ID" value="NZ_CP093313.1"/>
</dbReference>
<dbReference type="CDD" id="cd02808">
    <property type="entry name" value="GltS_FMN"/>
    <property type="match status" value="1"/>
</dbReference>
<evidence type="ECO:0000256" key="9">
    <source>
        <dbReference type="ARBA" id="ARBA00022723"/>
    </source>
</evidence>
<feature type="domain" description="Glutamine amidotransferase type-2" evidence="22">
    <location>
        <begin position="26"/>
        <end position="424"/>
    </location>
</feature>
<evidence type="ECO:0000256" key="5">
    <source>
        <dbReference type="ARBA" id="ARBA00012079"/>
    </source>
</evidence>
<keyword evidence="9" id="KW-0479">Metal-binding</keyword>
<dbReference type="Pfam" id="PF01493">
    <property type="entry name" value="GXGXG"/>
    <property type="match status" value="1"/>
</dbReference>
<feature type="compositionally biased region" description="Basic and acidic residues" evidence="21">
    <location>
        <begin position="923"/>
        <end position="934"/>
    </location>
</feature>
<comment type="cofactor">
    <cofactor evidence="3">
        <name>FAD</name>
        <dbReference type="ChEBI" id="CHEBI:57692"/>
    </cofactor>
</comment>
<dbReference type="EC" id="1.4.1.13" evidence="5"/>
<accession>A0A9J7BGU3</accession>
<dbReference type="CDD" id="cd00713">
    <property type="entry name" value="GltS"/>
    <property type="match status" value="1"/>
</dbReference>
<comment type="catalytic activity">
    <reaction evidence="18">
        <text>2 L-glutamate + NADP(+) = L-glutamine + 2-oxoglutarate + NADPH + H(+)</text>
        <dbReference type="Rhea" id="RHEA:15501"/>
        <dbReference type="ChEBI" id="CHEBI:15378"/>
        <dbReference type="ChEBI" id="CHEBI:16810"/>
        <dbReference type="ChEBI" id="CHEBI:29985"/>
        <dbReference type="ChEBI" id="CHEBI:57783"/>
        <dbReference type="ChEBI" id="CHEBI:58349"/>
        <dbReference type="ChEBI" id="CHEBI:58359"/>
        <dbReference type="EC" id="1.4.1.13"/>
    </reaction>
</comment>
<dbReference type="GO" id="GO:0019676">
    <property type="term" value="P:ammonia assimilation cycle"/>
    <property type="evidence" value="ECO:0007669"/>
    <property type="project" value="TreeGrafter"/>
</dbReference>
<evidence type="ECO:0000256" key="1">
    <source>
        <dbReference type="ARBA" id="ARBA00001917"/>
    </source>
</evidence>
<feature type="region of interest" description="Disordered" evidence="21">
    <location>
        <begin position="1"/>
        <end position="21"/>
    </location>
</feature>
<dbReference type="FunFam" id="3.20.20.70:FF:000031">
    <property type="entry name" value="Glutamate synthase 1 [NADH]"/>
    <property type="match status" value="1"/>
</dbReference>
<dbReference type="GO" id="GO:0051538">
    <property type="term" value="F:3 iron, 4 sulfur cluster binding"/>
    <property type="evidence" value="ECO:0007669"/>
    <property type="project" value="UniProtKB-KW"/>
</dbReference>
<dbReference type="FunFam" id="3.20.20.70:FF:000053">
    <property type="entry name" value="Glutamate synthase large subunit"/>
    <property type="match status" value="1"/>
</dbReference>
<evidence type="ECO:0000256" key="20">
    <source>
        <dbReference type="ARBA" id="ARBA00079921"/>
    </source>
</evidence>
<evidence type="ECO:0000256" key="6">
    <source>
        <dbReference type="ARBA" id="ARBA00022605"/>
    </source>
</evidence>
<keyword evidence="10" id="KW-0274">FAD</keyword>
<dbReference type="CDD" id="cd00982">
    <property type="entry name" value="gltB_C"/>
    <property type="match status" value="1"/>
</dbReference>
<evidence type="ECO:0000313" key="23">
    <source>
        <dbReference type="EMBL" id="UWZ82196.1"/>
    </source>
</evidence>
<keyword evidence="14" id="KW-0411">Iron-sulfur</keyword>
<dbReference type="InterPro" id="IPR002932">
    <property type="entry name" value="Glu_synthdom"/>
</dbReference>
<dbReference type="EMBL" id="CP093313">
    <property type="protein sequence ID" value="UWZ82196.1"/>
    <property type="molecule type" value="Genomic_DNA"/>
</dbReference>
<evidence type="ECO:0000256" key="21">
    <source>
        <dbReference type="SAM" id="MobiDB-lite"/>
    </source>
</evidence>
<organism evidence="23 24">
    <name type="scientific">Occallatibacter riparius</name>
    <dbReference type="NCBI Taxonomy" id="1002689"/>
    <lineage>
        <taxon>Bacteria</taxon>
        <taxon>Pseudomonadati</taxon>
        <taxon>Acidobacteriota</taxon>
        <taxon>Terriglobia</taxon>
        <taxon>Terriglobales</taxon>
        <taxon>Acidobacteriaceae</taxon>
        <taxon>Occallatibacter</taxon>
    </lineage>
</organism>
<dbReference type="Pfam" id="PF01645">
    <property type="entry name" value="Glu_synthase"/>
    <property type="match status" value="1"/>
</dbReference>
<protein>
    <recommendedName>
        <fullName evidence="19">Glutamate synthase [NADPH] large chain</fullName>
        <ecNumber evidence="5">1.4.1.13</ecNumber>
    </recommendedName>
    <alternativeName>
        <fullName evidence="20">Glutamate synthase subunit alpha</fullName>
    </alternativeName>
</protein>
<dbReference type="InterPro" id="IPR017932">
    <property type="entry name" value="GATase_2_dom"/>
</dbReference>
<keyword evidence="12 23" id="KW-0560">Oxidoreductase</keyword>
<dbReference type="Pfam" id="PF00310">
    <property type="entry name" value="GATase_2"/>
    <property type="match status" value="1"/>
</dbReference>
<evidence type="ECO:0000256" key="14">
    <source>
        <dbReference type="ARBA" id="ARBA00023014"/>
    </source>
</evidence>
<evidence type="ECO:0000256" key="11">
    <source>
        <dbReference type="ARBA" id="ARBA00022962"/>
    </source>
</evidence>
<evidence type="ECO:0000256" key="4">
    <source>
        <dbReference type="ARBA" id="ARBA00009716"/>
    </source>
</evidence>
<comment type="cofactor">
    <cofactor evidence="1">
        <name>FMN</name>
        <dbReference type="ChEBI" id="CHEBI:58210"/>
    </cofactor>
</comment>
<dbReference type="FunFam" id="3.60.20.10:FF:000001">
    <property type="entry name" value="Glutamate synthase, large subunit"/>
    <property type="match status" value="1"/>
</dbReference>
<evidence type="ECO:0000256" key="2">
    <source>
        <dbReference type="ARBA" id="ARBA00001927"/>
    </source>
</evidence>
<evidence type="ECO:0000256" key="3">
    <source>
        <dbReference type="ARBA" id="ARBA00001974"/>
    </source>
</evidence>
<proteinExistence type="inferred from homology"/>
<dbReference type="NCBIfam" id="NF008730">
    <property type="entry name" value="PRK11750.1"/>
    <property type="match status" value="1"/>
</dbReference>
<dbReference type="SUPFAM" id="SSF51395">
    <property type="entry name" value="FMN-linked oxidoreductases"/>
    <property type="match status" value="1"/>
</dbReference>
<dbReference type="Pfam" id="PF04898">
    <property type="entry name" value="Glu_syn_central"/>
    <property type="match status" value="1"/>
</dbReference>
<dbReference type="InterPro" id="IPR029055">
    <property type="entry name" value="Ntn_hydrolases_N"/>
</dbReference>